<gene>
    <name evidence="2" type="ORF">METZ01_LOCUS14662</name>
</gene>
<sequence>VRTAVVMPAFNEAEALPGVLAELAEAVPDHEVIVVDDGSSDDTAGVAAAAGVTCLRLPFNLGIGGALRLGFRYAADEGFDRAYQFDADGQHDPSQIATLLAGLEHADMVVGTRFGARGADDPGSGEGAYRVGRGRNLAMGLLRWLVRRATGRRFTDTSSGFRALQRPVLELFATDYPVEYMDSVEALLLAVRHGFTVIEVPVRMRERRGGRPSNRNLRLAYHFVRVLIVLTSGLGRRNRLGVAA</sequence>
<evidence type="ECO:0000259" key="1">
    <source>
        <dbReference type="Pfam" id="PF00535"/>
    </source>
</evidence>
<organism evidence="2">
    <name type="scientific">marine metagenome</name>
    <dbReference type="NCBI Taxonomy" id="408172"/>
    <lineage>
        <taxon>unclassified sequences</taxon>
        <taxon>metagenomes</taxon>
        <taxon>ecological metagenomes</taxon>
    </lineage>
</organism>
<name>A0A381P6G7_9ZZZZ</name>
<accession>A0A381P6G7</accession>
<dbReference type="AlphaFoldDB" id="A0A381P6G7"/>
<dbReference type="InterPro" id="IPR050256">
    <property type="entry name" value="Glycosyltransferase_2"/>
</dbReference>
<dbReference type="PANTHER" id="PTHR48090">
    <property type="entry name" value="UNDECAPRENYL-PHOSPHATE 4-DEOXY-4-FORMAMIDO-L-ARABINOSE TRANSFERASE-RELATED"/>
    <property type="match status" value="1"/>
</dbReference>
<dbReference type="PANTHER" id="PTHR48090:SF7">
    <property type="entry name" value="RFBJ PROTEIN"/>
    <property type="match status" value="1"/>
</dbReference>
<dbReference type="InterPro" id="IPR029044">
    <property type="entry name" value="Nucleotide-diphossugar_trans"/>
</dbReference>
<feature type="non-terminal residue" evidence="2">
    <location>
        <position position="1"/>
    </location>
</feature>
<dbReference type="Gene3D" id="3.90.550.10">
    <property type="entry name" value="Spore Coat Polysaccharide Biosynthesis Protein SpsA, Chain A"/>
    <property type="match status" value="1"/>
</dbReference>
<dbReference type="Pfam" id="PF00535">
    <property type="entry name" value="Glycos_transf_2"/>
    <property type="match status" value="1"/>
</dbReference>
<proteinExistence type="predicted"/>
<dbReference type="CDD" id="cd04179">
    <property type="entry name" value="DPM_DPG-synthase_like"/>
    <property type="match status" value="1"/>
</dbReference>
<dbReference type="EMBL" id="UINC01000828">
    <property type="protein sequence ID" value="SUZ61808.1"/>
    <property type="molecule type" value="Genomic_DNA"/>
</dbReference>
<evidence type="ECO:0000313" key="2">
    <source>
        <dbReference type="EMBL" id="SUZ61808.1"/>
    </source>
</evidence>
<dbReference type="InterPro" id="IPR001173">
    <property type="entry name" value="Glyco_trans_2-like"/>
</dbReference>
<protein>
    <recommendedName>
        <fullName evidence="1">Glycosyltransferase 2-like domain-containing protein</fullName>
    </recommendedName>
</protein>
<dbReference type="SUPFAM" id="SSF53448">
    <property type="entry name" value="Nucleotide-diphospho-sugar transferases"/>
    <property type="match status" value="1"/>
</dbReference>
<feature type="domain" description="Glycosyltransferase 2-like" evidence="1">
    <location>
        <begin position="5"/>
        <end position="124"/>
    </location>
</feature>
<reference evidence="2" key="1">
    <citation type="submission" date="2018-05" db="EMBL/GenBank/DDBJ databases">
        <authorList>
            <person name="Lanie J.A."/>
            <person name="Ng W.-L."/>
            <person name="Kazmierczak K.M."/>
            <person name="Andrzejewski T.M."/>
            <person name="Davidsen T.M."/>
            <person name="Wayne K.J."/>
            <person name="Tettelin H."/>
            <person name="Glass J.I."/>
            <person name="Rusch D."/>
            <person name="Podicherti R."/>
            <person name="Tsui H.-C.T."/>
            <person name="Winkler M.E."/>
        </authorList>
    </citation>
    <scope>NUCLEOTIDE SEQUENCE</scope>
</reference>